<keyword evidence="4" id="KW-1185">Reference proteome</keyword>
<dbReference type="Gene3D" id="3.30.420.10">
    <property type="entry name" value="Ribonuclease H-like superfamily/Ribonuclease H"/>
    <property type="match status" value="1"/>
</dbReference>
<dbReference type="GO" id="GO:0003676">
    <property type="term" value="F:nucleic acid binding"/>
    <property type="evidence" value="ECO:0007669"/>
    <property type="project" value="InterPro"/>
</dbReference>
<dbReference type="InterPro" id="IPR001584">
    <property type="entry name" value="Integrase_cat-core"/>
</dbReference>
<dbReference type="SUPFAM" id="SSF53098">
    <property type="entry name" value="Ribonuclease H-like"/>
    <property type="match status" value="1"/>
</dbReference>
<proteinExistence type="predicted"/>
<protein>
    <recommendedName>
        <fullName evidence="2">Integrase catalytic domain-containing protein</fullName>
    </recommendedName>
</protein>
<dbReference type="EMBL" id="JAGYWB010000009">
    <property type="protein sequence ID" value="KAI0512147.1"/>
    <property type="molecule type" value="Genomic_DNA"/>
</dbReference>
<comment type="caution">
    <text evidence="3">The sequence shown here is derived from an EMBL/GenBank/DDBJ whole genome shotgun (WGS) entry which is preliminary data.</text>
</comment>
<evidence type="ECO:0000259" key="2">
    <source>
        <dbReference type="PROSITE" id="PS50994"/>
    </source>
</evidence>
<dbReference type="GO" id="GO:0031123">
    <property type="term" value="P:RNA 3'-end processing"/>
    <property type="evidence" value="ECO:0007669"/>
    <property type="project" value="TreeGrafter"/>
</dbReference>
<feature type="coiled-coil region" evidence="1">
    <location>
        <begin position="154"/>
        <end position="181"/>
    </location>
</feature>
<dbReference type="PANTHER" id="PTHR12271:SF123">
    <property type="entry name" value="PROTEIN HESO1"/>
    <property type="match status" value="1"/>
</dbReference>
<gene>
    <name evidence="3" type="ORF">KFK09_012784</name>
</gene>
<feature type="domain" description="Integrase catalytic" evidence="2">
    <location>
        <begin position="1"/>
        <end position="133"/>
    </location>
</feature>
<dbReference type="InterPro" id="IPR056924">
    <property type="entry name" value="SH3_Tf2-1"/>
</dbReference>
<name>A0A8T3BIU0_DENNO</name>
<dbReference type="SUPFAM" id="SSF81301">
    <property type="entry name" value="Nucleotidyltransferase"/>
    <property type="match status" value="1"/>
</dbReference>
<evidence type="ECO:0000313" key="4">
    <source>
        <dbReference type="Proteomes" id="UP000829196"/>
    </source>
</evidence>
<dbReference type="PROSITE" id="PS50994">
    <property type="entry name" value="INTEGRASE"/>
    <property type="match status" value="1"/>
</dbReference>
<dbReference type="GO" id="GO:0050265">
    <property type="term" value="F:RNA uridylyltransferase activity"/>
    <property type="evidence" value="ECO:0007669"/>
    <property type="project" value="TreeGrafter"/>
</dbReference>
<dbReference type="SMR" id="A0A8T3BIU0"/>
<dbReference type="Proteomes" id="UP000829196">
    <property type="component" value="Unassembled WGS sequence"/>
</dbReference>
<dbReference type="Pfam" id="PF24626">
    <property type="entry name" value="SH3_Tf2-1"/>
    <property type="match status" value="1"/>
</dbReference>
<dbReference type="InterPro" id="IPR012337">
    <property type="entry name" value="RNaseH-like_sf"/>
</dbReference>
<keyword evidence="1" id="KW-0175">Coiled coil</keyword>
<evidence type="ECO:0000256" key="1">
    <source>
        <dbReference type="SAM" id="Coils"/>
    </source>
</evidence>
<organism evidence="3 4">
    <name type="scientific">Dendrobium nobile</name>
    <name type="common">Orchid</name>
    <dbReference type="NCBI Taxonomy" id="94219"/>
    <lineage>
        <taxon>Eukaryota</taxon>
        <taxon>Viridiplantae</taxon>
        <taxon>Streptophyta</taxon>
        <taxon>Embryophyta</taxon>
        <taxon>Tracheophyta</taxon>
        <taxon>Spermatophyta</taxon>
        <taxon>Magnoliopsida</taxon>
        <taxon>Liliopsida</taxon>
        <taxon>Asparagales</taxon>
        <taxon>Orchidaceae</taxon>
        <taxon>Epidendroideae</taxon>
        <taxon>Malaxideae</taxon>
        <taxon>Dendrobiinae</taxon>
        <taxon>Dendrobium</taxon>
    </lineage>
</organism>
<dbReference type="InterPro" id="IPR043519">
    <property type="entry name" value="NT_sf"/>
</dbReference>
<dbReference type="SUPFAM" id="SSF81631">
    <property type="entry name" value="PAP/OAS1 substrate-binding domain"/>
    <property type="match status" value="1"/>
</dbReference>
<evidence type="ECO:0000313" key="3">
    <source>
        <dbReference type="EMBL" id="KAI0512147.1"/>
    </source>
</evidence>
<dbReference type="OrthoDB" id="2274644at2759"/>
<dbReference type="GO" id="GO:0015074">
    <property type="term" value="P:DNA integration"/>
    <property type="evidence" value="ECO:0007669"/>
    <property type="project" value="InterPro"/>
</dbReference>
<dbReference type="AlphaFoldDB" id="A0A8T3BIU0"/>
<accession>A0A8T3BIU0</accession>
<dbReference type="PANTHER" id="PTHR12271">
    <property type="entry name" value="POLY A POLYMERASE CID PAP -RELATED"/>
    <property type="match status" value="1"/>
</dbReference>
<dbReference type="Gene3D" id="1.10.1410.10">
    <property type="match status" value="1"/>
</dbReference>
<dbReference type="InterPro" id="IPR036397">
    <property type="entry name" value="RNaseH_sf"/>
</dbReference>
<sequence>MIVDRLTKSAHFLPIRQTDSVDKLAQVYVKEIVRLHGVPKVIVSDRDGRFTSRLWKSIQQGLGTRLHFSTVFHSQTDGQSERIIQALEDLLRLCVLDFGGSWEDHIPLIEFAYNNSFQSSIGMSPYEALYGRKCRTPLTLTEVGDRQEISATFVDETVKKINLIKKKLKAAQDRQQKYYNQKHMFVKFQVGDFVYVKVSPMKGVSRFERVSKLSPRYVGPFEILERIGKPAYRLLLSDQMSDVHNVFHVSILRKWISESEKKLSADEVEIQENLRYEEEPELILAYDFPFKGPECNPHNLLNNEPCVNPPGENPSLAILQNLPNLPNTEEIETILSDELISTRDGGQQSFYCFTLMLVHDTRRQEKKTSTSPPILVVGAWPILKDHGSLIDDQGRTNILESPFFDVNHDVDSSVEDYLKCILLRIANNIEFVRHARVPLVVYQSRRYNISCDITIDNRAGYVKSYILRLISNIDERFRKLVLLIKECAKAQNLNDPKTGTLNSYSLCLLMIFHFQTCRPAIFPPLRDLYKGNIVDDVKGRTTLRHVEDSFAAKIAMFRSQISGQTNQSSICHLLISFFDKFSALGTMASNHAISTYRGEWKPINSNRRFLWKAQVLRIEDPFEQTENAARAVDTEGLAMISQTFSDMHRKLSSRSAPLDRTLLLDNLVRPEIKSDLEHRREPMNPR</sequence>
<reference evidence="3" key="1">
    <citation type="journal article" date="2022" name="Front. Genet.">
        <title>Chromosome-Scale Assembly of the Dendrobium nobile Genome Provides Insights Into the Molecular Mechanism of the Biosynthesis of the Medicinal Active Ingredient of Dendrobium.</title>
        <authorList>
            <person name="Xu Q."/>
            <person name="Niu S.-C."/>
            <person name="Li K.-L."/>
            <person name="Zheng P.-J."/>
            <person name="Zhang X.-J."/>
            <person name="Jia Y."/>
            <person name="Liu Y."/>
            <person name="Niu Y.-X."/>
            <person name="Yu L.-H."/>
            <person name="Chen D.-F."/>
            <person name="Zhang G.-Q."/>
        </authorList>
    </citation>
    <scope>NUCLEOTIDE SEQUENCE</scope>
    <source>
        <tissue evidence="3">Leaf</tissue>
    </source>
</reference>